<proteinExistence type="predicted"/>
<gene>
    <name evidence="1" type="ORF">L2E82_32051</name>
</gene>
<organism evidence="1 2">
    <name type="scientific">Cichorium intybus</name>
    <name type="common">Chicory</name>
    <dbReference type="NCBI Taxonomy" id="13427"/>
    <lineage>
        <taxon>Eukaryota</taxon>
        <taxon>Viridiplantae</taxon>
        <taxon>Streptophyta</taxon>
        <taxon>Embryophyta</taxon>
        <taxon>Tracheophyta</taxon>
        <taxon>Spermatophyta</taxon>
        <taxon>Magnoliopsida</taxon>
        <taxon>eudicotyledons</taxon>
        <taxon>Gunneridae</taxon>
        <taxon>Pentapetalae</taxon>
        <taxon>asterids</taxon>
        <taxon>campanulids</taxon>
        <taxon>Asterales</taxon>
        <taxon>Asteraceae</taxon>
        <taxon>Cichorioideae</taxon>
        <taxon>Cichorieae</taxon>
        <taxon>Cichoriinae</taxon>
        <taxon>Cichorium</taxon>
    </lineage>
</organism>
<dbReference type="Proteomes" id="UP001055811">
    <property type="component" value="Linkage Group LG06"/>
</dbReference>
<name>A0ACB9BG51_CICIN</name>
<reference evidence="2" key="1">
    <citation type="journal article" date="2022" name="Mol. Ecol. Resour.">
        <title>The genomes of chicory, endive, great burdock and yacon provide insights into Asteraceae palaeo-polyploidization history and plant inulin production.</title>
        <authorList>
            <person name="Fan W."/>
            <person name="Wang S."/>
            <person name="Wang H."/>
            <person name="Wang A."/>
            <person name="Jiang F."/>
            <person name="Liu H."/>
            <person name="Zhao H."/>
            <person name="Xu D."/>
            <person name="Zhang Y."/>
        </authorList>
    </citation>
    <scope>NUCLEOTIDE SEQUENCE [LARGE SCALE GENOMIC DNA]</scope>
    <source>
        <strain evidence="2">cv. Punajuju</strain>
    </source>
</reference>
<keyword evidence="2" id="KW-1185">Reference proteome</keyword>
<dbReference type="EMBL" id="CM042014">
    <property type="protein sequence ID" value="KAI3721048.1"/>
    <property type="molecule type" value="Genomic_DNA"/>
</dbReference>
<comment type="caution">
    <text evidence="1">The sequence shown here is derived from an EMBL/GenBank/DDBJ whole genome shotgun (WGS) entry which is preliminary data.</text>
</comment>
<protein>
    <submittedName>
        <fullName evidence="1">Uncharacterized protein</fullName>
    </submittedName>
</protein>
<evidence type="ECO:0000313" key="1">
    <source>
        <dbReference type="EMBL" id="KAI3721048.1"/>
    </source>
</evidence>
<sequence length="106" mass="12467">MTLPNHASKLRLRQKRPSPSDSTTKHESAIDSASKYVSDYNYQIRDKYKSRFQMLKMEENKQILKFMACKGFQLMSWQVIMEMKKSTFLHTRGRSNKNSSLINITT</sequence>
<accession>A0ACB9BG51</accession>
<evidence type="ECO:0000313" key="2">
    <source>
        <dbReference type="Proteomes" id="UP001055811"/>
    </source>
</evidence>
<reference evidence="1 2" key="2">
    <citation type="journal article" date="2022" name="Mol. Ecol. Resour.">
        <title>The genomes of chicory, endive, great burdock and yacon provide insights into Asteraceae paleo-polyploidization history and plant inulin production.</title>
        <authorList>
            <person name="Fan W."/>
            <person name="Wang S."/>
            <person name="Wang H."/>
            <person name="Wang A."/>
            <person name="Jiang F."/>
            <person name="Liu H."/>
            <person name="Zhao H."/>
            <person name="Xu D."/>
            <person name="Zhang Y."/>
        </authorList>
    </citation>
    <scope>NUCLEOTIDE SEQUENCE [LARGE SCALE GENOMIC DNA]</scope>
    <source>
        <strain evidence="2">cv. Punajuju</strain>
        <tissue evidence="1">Leaves</tissue>
    </source>
</reference>